<keyword evidence="14" id="KW-1185">Reference proteome</keyword>
<dbReference type="GO" id="GO:0005886">
    <property type="term" value="C:plasma membrane"/>
    <property type="evidence" value="ECO:0007669"/>
    <property type="project" value="UniProtKB-SubCell"/>
</dbReference>
<dbReference type="InterPro" id="IPR005467">
    <property type="entry name" value="His_kinase_dom"/>
</dbReference>
<keyword evidence="6" id="KW-0547">Nucleotide-binding</keyword>
<dbReference type="Pfam" id="PF02518">
    <property type="entry name" value="HATPase_c"/>
    <property type="match status" value="1"/>
</dbReference>
<dbReference type="SMART" id="SM00387">
    <property type="entry name" value="HATPase_c"/>
    <property type="match status" value="1"/>
</dbReference>
<protein>
    <recommendedName>
        <fullName evidence="10">Sensor-like histidine kinase SenX3</fullName>
        <ecNumber evidence="3">2.7.13.3</ecNumber>
    </recommendedName>
</protein>
<feature type="transmembrane region" description="Helical" evidence="11">
    <location>
        <begin position="84"/>
        <end position="106"/>
    </location>
</feature>
<dbReference type="InterPro" id="IPR003661">
    <property type="entry name" value="HisK_dim/P_dom"/>
</dbReference>
<comment type="catalytic activity">
    <reaction evidence="1">
        <text>ATP + protein L-histidine = ADP + protein N-phospho-L-histidine.</text>
        <dbReference type="EC" id="2.7.13.3"/>
    </reaction>
</comment>
<dbReference type="SUPFAM" id="SSF47384">
    <property type="entry name" value="Homodimeric domain of signal transducing histidine kinase"/>
    <property type="match status" value="1"/>
</dbReference>
<keyword evidence="9" id="KW-0902">Two-component regulatory system</keyword>
<dbReference type="GO" id="GO:0030295">
    <property type="term" value="F:protein kinase activator activity"/>
    <property type="evidence" value="ECO:0007669"/>
    <property type="project" value="TreeGrafter"/>
</dbReference>
<keyword evidence="11" id="KW-0472">Membrane</keyword>
<feature type="transmembrane region" description="Helical" evidence="11">
    <location>
        <begin position="167"/>
        <end position="186"/>
    </location>
</feature>
<keyword evidence="8" id="KW-0067">ATP-binding</keyword>
<accession>A0A3N0GGD2</accession>
<dbReference type="Gene3D" id="3.30.450.20">
    <property type="entry name" value="PAS domain"/>
    <property type="match status" value="1"/>
</dbReference>
<dbReference type="InterPro" id="IPR004358">
    <property type="entry name" value="Sig_transdc_His_kin-like_C"/>
</dbReference>
<evidence type="ECO:0000256" key="4">
    <source>
        <dbReference type="ARBA" id="ARBA00022553"/>
    </source>
</evidence>
<evidence type="ECO:0000313" key="13">
    <source>
        <dbReference type="EMBL" id="RNM11515.1"/>
    </source>
</evidence>
<dbReference type="SUPFAM" id="SSF55874">
    <property type="entry name" value="ATPase domain of HSP90 chaperone/DNA topoisomerase II/histidine kinase"/>
    <property type="match status" value="1"/>
</dbReference>
<feature type="transmembrane region" description="Helical" evidence="11">
    <location>
        <begin position="285"/>
        <end position="305"/>
    </location>
</feature>
<feature type="domain" description="Histidine kinase" evidence="12">
    <location>
        <begin position="462"/>
        <end position="677"/>
    </location>
</feature>
<evidence type="ECO:0000256" key="11">
    <source>
        <dbReference type="SAM" id="Phobius"/>
    </source>
</evidence>
<dbReference type="GO" id="GO:0007234">
    <property type="term" value="P:osmosensory signaling via phosphorelay pathway"/>
    <property type="evidence" value="ECO:0007669"/>
    <property type="project" value="TreeGrafter"/>
</dbReference>
<dbReference type="PRINTS" id="PR00344">
    <property type="entry name" value="BCTRLSENSOR"/>
</dbReference>
<dbReference type="Pfam" id="PF00512">
    <property type="entry name" value="HisKA"/>
    <property type="match status" value="1"/>
</dbReference>
<dbReference type="InterPro" id="IPR003594">
    <property type="entry name" value="HATPase_dom"/>
</dbReference>
<proteinExistence type="predicted"/>
<evidence type="ECO:0000256" key="9">
    <source>
        <dbReference type="ARBA" id="ARBA00023012"/>
    </source>
</evidence>
<dbReference type="CDD" id="cd00082">
    <property type="entry name" value="HisKA"/>
    <property type="match status" value="1"/>
</dbReference>
<dbReference type="Proteomes" id="UP000279994">
    <property type="component" value="Unassembled WGS sequence"/>
</dbReference>
<evidence type="ECO:0000256" key="10">
    <source>
        <dbReference type="ARBA" id="ARBA00039401"/>
    </source>
</evidence>
<feature type="transmembrane region" description="Helical" evidence="11">
    <location>
        <begin position="207"/>
        <end position="227"/>
    </location>
</feature>
<evidence type="ECO:0000256" key="3">
    <source>
        <dbReference type="ARBA" id="ARBA00012438"/>
    </source>
</evidence>
<dbReference type="InterPro" id="IPR036097">
    <property type="entry name" value="HisK_dim/P_sf"/>
</dbReference>
<dbReference type="PANTHER" id="PTHR42878">
    <property type="entry name" value="TWO-COMPONENT HISTIDINE KINASE"/>
    <property type="match status" value="1"/>
</dbReference>
<dbReference type="PROSITE" id="PS50109">
    <property type="entry name" value="HIS_KIN"/>
    <property type="match status" value="1"/>
</dbReference>
<gene>
    <name evidence="13" type="ORF">EFL26_22670</name>
</gene>
<dbReference type="CDD" id="cd00075">
    <property type="entry name" value="HATPase"/>
    <property type="match status" value="1"/>
</dbReference>
<dbReference type="PANTHER" id="PTHR42878:SF7">
    <property type="entry name" value="SENSOR HISTIDINE KINASE GLRK"/>
    <property type="match status" value="1"/>
</dbReference>
<dbReference type="InterPro" id="IPR050351">
    <property type="entry name" value="BphY/WalK/GraS-like"/>
</dbReference>
<evidence type="ECO:0000256" key="5">
    <source>
        <dbReference type="ARBA" id="ARBA00022679"/>
    </source>
</evidence>
<keyword evidence="5" id="KW-0808">Transferase</keyword>
<sequence>MPSRSGPAAVTRTLAWAVAYAATTWLGLRTVSDGSGFAMVWPASGVALAWLATSSPGRLRAVELTLVGVIAGVGAHGLDPSGWAVVNGLLGVPLGLVTFLFLSQLWTPGLWGTGGTDEVETLRHYGLLVAAAAAAGLVEVLLALALLVPEPGSPVERAGEIGVTHTVSMAAVGVTLLVIGGWLVALPTRGGSGRLGCVRASIRRIDVLLVAAGLGVTVLVFLAGFLWVTDAPVSFVLLMAVALVGIRYAAPLTGAYALAVVAAAAWLTTEGYGPVAALPEPHRRALAFGVFTLTLLGTGLTIALSRRERDVTIGRLRESEHAAEVLADDLTLVLANLEEGVAVVEESGRFLLGNPAVTRLLAPLHFHTKKDAPPDAHRLTDAQGRALGDADMPHTRAFAGEGEVHEVVHLARPGRPADRIYDVSARLLPQIRDTDPRRAVTTIRDVTEEQQQRTALTAFAQVVAHDLRSPLTSVELWAAELLEALDAGPVDPDTARMMLRHVESATGRMQNFISDLLAYALARDQAPNPSHVELEDVLDAVVETTAVVEGVQPRVHYGDLPAVWCDPVLLPQVFDNLIGNARKYVDPGVVPDVRVEAEADDGWVRVRVVDNGIGIAPEDRERIFDTFERARATEYEGTGLGLAICRHIVERHGGTIAVTTPAGTSGTQIELTLPATKETFAQATVM</sequence>
<dbReference type="AlphaFoldDB" id="A0A3N0GGD2"/>
<evidence type="ECO:0000256" key="8">
    <source>
        <dbReference type="ARBA" id="ARBA00022840"/>
    </source>
</evidence>
<reference evidence="13 14" key="1">
    <citation type="submission" date="2018-11" db="EMBL/GenBank/DDBJ databases">
        <authorList>
            <person name="Li F."/>
        </authorList>
    </citation>
    <scope>NUCLEOTIDE SEQUENCE [LARGE SCALE GENOMIC DNA]</scope>
    <source>
        <strain evidence="13 14">Gsoil 818</strain>
    </source>
</reference>
<comment type="subcellular location">
    <subcellularLocation>
        <location evidence="2">Cell membrane</location>
    </subcellularLocation>
</comment>
<organism evidence="13 14">
    <name type="scientific">Nocardioides pocheonensis</name>
    <dbReference type="NCBI Taxonomy" id="661485"/>
    <lineage>
        <taxon>Bacteria</taxon>
        <taxon>Bacillati</taxon>
        <taxon>Actinomycetota</taxon>
        <taxon>Actinomycetes</taxon>
        <taxon>Propionibacteriales</taxon>
        <taxon>Nocardioidaceae</taxon>
        <taxon>Nocardioides</taxon>
    </lineage>
</organism>
<dbReference type="Gene3D" id="1.10.287.130">
    <property type="match status" value="1"/>
</dbReference>
<evidence type="ECO:0000256" key="2">
    <source>
        <dbReference type="ARBA" id="ARBA00004236"/>
    </source>
</evidence>
<dbReference type="GO" id="GO:0000156">
    <property type="term" value="F:phosphorelay response regulator activity"/>
    <property type="evidence" value="ECO:0007669"/>
    <property type="project" value="TreeGrafter"/>
</dbReference>
<feature type="transmembrane region" description="Helical" evidence="11">
    <location>
        <begin position="255"/>
        <end position="273"/>
    </location>
</feature>
<evidence type="ECO:0000256" key="1">
    <source>
        <dbReference type="ARBA" id="ARBA00000085"/>
    </source>
</evidence>
<evidence type="ECO:0000313" key="14">
    <source>
        <dbReference type="Proteomes" id="UP000279994"/>
    </source>
</evidence>
<dbReference type="InterPro" id="IPR036890">
    <property type="entry name" value="HATPase_C_sf"/>
</dbReference>
<keyword evidence="4" id="KW-0597">Phosphoprotein</keyword>
<name>A0A3N0GGD2_9ACTN</name>
<dbReference type="EMBL" id="RJSF01000048">
    <property type="protein sequence ID" value="RNM11515.1"/>
    <property type="molecule type" value="Genomic_DNA"/>
</dbReference>
<dbReference type="EC" id="2.7.13.3" evidence="3"/>
<comment type="caution">
    <text evidence="13">The sequence shown here is derived from an EMBL/GenBank/DDBJ whole genome shotgun (WGS) entry which is preliminary data.</text>
</comment>
<dbReference type="GO" id="GO:0005524">
    <property type="term" value="F:ATP binding"/>
    <property type="evidence" value="ECO:0007669"/>
    <property type="project" value="UniProtKB-KW"/>
</dbReference>
<evidence type="ECO:0000256" key="6">
    <source>
        <dbReference type="ARBA" id="ARBA00022741"/>
    </source>
</evidence>
<keyword evidence="7 13" id="KW-0418">Kinase</keyword>
<evidence type="ECO:0000259" key="12">
    <source>
        <dbReference type="PROSITE" id="PS50109"/>
    </source>
</evidence>
<feature type="transmembrane region" description="Helical" evidence="11">
    <location>
        <begin position="127"/>
        <end position="147"/>
    </location>
</feature>
<dbReference type="SMART" id="SM00388">
    <property type="entry name" value="HisKA"/>
    <property type="match status" value="1"/>
</dbReference>
<keyword evidence="11" id="KW-0812">Transmembrane</keyword>
<dbReference type="GO" id="GO:0000155">
    <property type="term" value="F:phosphorelay sensor kinase activity"/>
    <property type="evidence" value="ECO:0007669"/>
    <property type="project" value="InterPro"/>
</dbReference>
<evidence type="ECO:0000256" key="7">
    <source>
        <dbReference type="ARBA" id="ARBA00022777"/>
    </source>
</evidence>
<keyword evidence="11" id="KW-1133">Transmembrane helix</keyword>
<dbReference type="Gene3D" id="3.30.565.10">
    <property type="entry name" value="Histidine kinase-like ATPase, C-terminal domain"/>
    <property type="match status" value="1"/>
</dbReference>